<dbReference type="InterPro" id="IPR008462">
    <property type="entry name" value="CsbD"/>
</dbReference>
<dbReference type="PIRSF" id="PIRSF039008">
    <property type="entry name" value="YjbJ"/>
    <property type="match status" value="1"/>
</dbReference>
<reference evidence="3 4" key="1">
    <citation type="submission" date="2023-10" db="EMBL/GenBank/DDBJ databases">
        <title>Novel methanotroph of the genus Methylocapsa from a subarctic wetland.</title>
        <authorList>
            <person name="Belova S.E."/>
            <person name="Oshkin I.Y."/>
            <person name="Miroshnikov K."/>
            <person name="Dedysh S.N."/>
        </authorList>
    </citation>
    <scope>NUCLEOTIDE SEQUENCE [LARGE SCALE GENOMIC DNA]</scope>
    <source>
        <strain evidence="3 4">RX1</strain>
        <plasmid evidence="3 4">pRX1</plasmid>
    </source>
</reference>
<keyword evidence="3" id="KW-0614">Plasmid</keyword>
<evidence type="ECO:0000313" key="4">
    <source>
        <dbReference type="Proteomes" id="UP001626536"/>
    </source>
</evidence>
<dbReference type="InterPro" id="IPR050423">
    <property type="entry name" value="UPF0337_stress_rsp"/>
</dbReference>
<protein>
    <submittedName>
        <fullName evidence="3">CsbD family protein</fullName>
    </submittedName>
</protein>
<sequence length="66" mass="7712">MNWDRIEGDWKQFVGKVKEKWGKLTDDDLAAINGKRDQLEGKIQERYGHAKDAVKKDVDDWHASLK</sequence>
<dbReference type="PANTHER" id="PTHR34977">
    <property type="entry name" value="UPF0337 PROTEIN YJBJ"/>
    <property type="match status" value="1"/>
</dbReference>
<keyword evidence="4" id="KW-1185">Reference proteome</keyword>
<organism evidence="3 4">
    <name type="scientific">Methylocapsa polymorpha</name>
    <dbReference type="NCBI Taxonomy" id="3080828"/>
    <lineage>
        <taxon>Bacteria</taxon>
        <taxon>Pseudomonadati</taxon>
        <taxon>Pseudomonadota</taxon>
        <taxon>Alphaproteobacteria</taxon>
        <taxon>Hyphomicrobiales</taxon>
        <taxon>Beijerinckiaceae</taxon>
        <taxon>Methylocapsa</taxon>
    </lineage>
</organism>
<name>A0ABZ0HXT8_9HYPH</name>
<dbReference type="InterPro" id="IPR036629">
    <property type="entry name" value="YjbJ_sf"/>
</dbReference>
<dbReference type="SUPFAM" id="SSF69047">
    <property type="entry name" value="Hypothetical protein YjbJ"/>
    <property type="match status" value="1"/>
</dbReference>
<dbReference type="PANTHER" id="PTHR34977:SF1">
    <property type="entry name" value="UPF0337 PROTEIN YJBJ"/>
    <property type="match status" value="1"/>
</dbReference>
<dbReference type="Gene3D" id="1.10.1470.10">
    <property type="entry name" value="YjbJ"/>
    <property type="match status" value="1"/>
</dbReference>
<evidence type="ECO:0000313" key="3">
    <source>
        <dbReference type="EMBL" id="WOJ91607.1"/>
    </source>
</evidence>
<proteinExistence type="inferred from homology"/>
<dbReference type="Pfam" id="PF05532">
    <property type="entry name" value="CsbD"/>
    <property type="match status" value="1"/>
</dbReference>
<dbReference type="EMBL" id="CP136863">
    <property type="protein sequence ID" value="WOJ91607.1"/>
    <property type="molecule type" value="Genomic_DNA"/>
</dbReference>
<dbReference type="InterPro" id="IPR026042">
    <property type="entry name" value="YjbJ"/>
</dbReference>
<evidence type="ECO:0000256" key="1">
    <source>
        <dbReference type="ARBA" id="ARBA00009129"/>
    </source>
</evidence>
<feature type="domain" description="CsbD-like" evidence="2">
    <location>
        <begin position="4"/>
        <end position="56"/>
    </location>
</feature>
<geneLocation type="plasmid" evidence="3 4">
    <name>pRX1</name>
</geneLocation>
<comment type="similarity">
    <text evidence="1">Belongs to the UPF0337 (CsbD) family.</text>
</comment>
<dbReference type="RefSeq" id="WP_318655031.1">
    <property type="nucleotide sequence ID" value="NZ_CP136863.1"/>
</dbReference>
<gene>
    <name evidence="3" type="ORF">RZS28_19270</name>
</gene>
<evidence type="ECO:0000259" key="2">
    <source>
        <dbReference type="Pfam" id="PF05532"/>
    </source>
</evidence>
<dbReference type="Proteomes" id="UP001626536">
    <property type="component" value="Plasmid pRX1"/>
</dbReference>
<accession>A0ABZ0HXT8</accession>